<dbReference type="PANTHER" id="PTHR19879:SF1">
    <property type="entry name" value="CANNONBALL-RELATED"/>
    <property type="match status" value="1"/>
</dbReference>
<evidence type="ECO:0000313" key="5">
    <source>
        <dbReference type="Proteomes" id="UP000220158"/>
    </source>
</evidence>
<evidence type="ECO:0000256" key="3">
    <source>
        <dbReference type="SAM" id="Coils"/>
    </source>
</evidence>
<dbReference type="Gene3D" id="1.25.40.500">
    <property type="entry name" value="TFIID subunit TAF5, NTD2 domain"/>
    <property type="match status" value="1"/>
</dbReference>
<dbReference type="InterPro" id="IPR001680">
    <property type="entry name" value="WD40_rpt"/>
</dbReference>
<dbReference type="SUPFAM" id="SSF50978">
    <property type="entry name" value="WD40 repeat-like"/>
    <property type="match status" value="1"/>
</dbReference>
<dbReference type="VEuPathDB" id="PlasmoDB:PRELSG_0936500"/>
<dbReference type="SMART" id="SM00320">
    <property type="entry name" value="WD40"/>
    <property type="match status" value="6"/>
</dbReference>
<dbReference type="Gene3D" id="1.10.287.950">
    <property type="entry name" value="Methyl-accepting chemotaxis protein"/>
    <property type="match status" value="2"/>
</dbReference>
<dbReference type="GO" id="GO:0006367">
    <property type="term" value="P:transcription initiation at RNA polymerase II promoter"/>
    <property type="evidence" value="ECO:0007669"/>
    <property type="project" value="TreeGrafter"/>
</dbReference>
<comment type="subcellular location">
    <subcellularLocation>
        <location evidence="1">Nucleus</location>
    </subcellularLocation>
</comment>
<dbReference type="OrthoDB" id="10266330at2759"/>
<dbReference type="Proteomes" id="UP000220158">
    <property type="component" value="Chromosome 9"/>
</dbReference>
<proteinExistence type="predicted"/>
<dbReference type="SUPFAM" id="SSF58104">
    <property type="entry name" value="Methyl-accepting chemotaxis protein (MCP) signaling domain"/>
    <property type="match status" value="1"/>
</dbReference>
<dbReference type="InterPro" id="IPR015943">
    <property type="entry name" value="WD40/YVTN_repeat-like_dom_sf"/>
</dbReference>
<dbReference type="GO" id="GO:0005669">
    <property type="term" value="C:transcription factor TFIID complex"/>
    <property type="evidence" value="ECO:0007669"/>
    <property type="project" value="TreeGrafter"/>
</dbReference>
<dbReference type="EMBL" id="LN835304">
    <property type="protein sequence ID" value="CRH00261.1"/>
    <property type="molecule type" value="Genomic_DNA"/>
</dbReference>
<evidence type="ECO:0000256" key="2">
    <source>
        <dbReference type="ARBA" id="ARBA00023242"/>
    </source>
</evidence>
<accession>A0A1J1H5Q7</accession>
<evidence type="ECO:0000313" key="4">
    <source>
        <dbReference type="EMBL" id="CRH00261.1"/>
    </source>
</evidence>
<organism evidence="4 5">
    <name type="scientific">Plasmodium relictum</name>
    <dbReference type="NCBI Taxonomy" id="85471"/>
    <lineage>
        <taxon>Eukaryota</taxon>
        <taxon>Sar</taxon>
        <taxon>Alveolata</taxon>
        <taxon>Apicomplexa</taxon>
        <taxon>Aconoidasida</taxon>
        <taxon>Haemosporida</taxon>
        <taxon>Plasmodiidae</taxon>
        <taxon>Plasmodium</taxon>
        <taxon>Plasmodium (Haemamoeba)</taxon>
    </lineage>
</organism>
<keyword evidence="3" id="KW-0175">Coiled coil</keyword>
<name>A0A1J1H5Q7_PLARL</name>
<keyword evidence="2" id="KW-0539">Nucleus</keyword>
<feature type="coiled-coil region" evidence="3">
    <location>
        <begin position="397"/>
        <end position="424"/>
    </location>
</feature>
<dbReference type="OMA" id="PTNMNNI"/>
<dbReference type="GeneID" id="39736377"/>
<sequence length="1729" mass="202357">MENNDLKKDKKMFIDNKNTYMNNYNNNQNINKINDNNNNINSYMNFANFNNFSNNNNDNHTNINSNTNNNINNNLNITNNMNNISNNMNNIPSNMNNMPSNMNNISNNMNNVPSNLNSMPNALNNMPGNMNNITNTMNNLPTNMKNIPTNMKNIPTNLNNMPTNMNNIPTNMNSMHTNMNKMHTNMSNIHTNMNNIHNNMGNIHNNMNNMSNSLNKLPSNMNNMHNNLNKIPSSMSNIPNNMNNMSSNMNNMSNNMSNMSSNMSNMPNNMNNMNINISNNMNSKVVNNNMNNNIPSNMNMKNNMNMNSDIANNLSIKKMMNNNNNLRENLMNNLNYNYSNMNYNIIKNMGMNNKLNNDKKVNTDDPKSIMKNLNNKMIIKNNMNSSHFITSDAPNMNRFYLNEMKNIENNMVSMNNKLNSMKDNQNNMQHFRENEYLENIYKREKYLLNKNEKENLYISPKQLNNFNQESNKNNMLPRNMKNIDPSLYKSLNLNMMNSKNINQMYNFNNNDSSNFNIENMLENKTNMKLKNIDYNNMNMNKTDNMIFNEEINYQAYNVNNNINNNVNNNNLTEKNFNNAKHFFMKSGNMFDVKAYKNLENFKEMKNTNENKNIRFNNLMEMNPNQIISEDPNLSSTIHKINEKKKIMNTKNNNLINMDNCDIYKLSMNDKLNQKDAYNYMNQNDILKLTTENNKQRYISVKKIGTNNNKVLKMYDHQKNKIGKLNNMDNDFMNKKNTNNNSTMYMNKNMMYEDIKKNNTIPFDNIINNDIQFFNRNPMLNKNSNNNKISYNRTTNFINTYDQNFNTKSKNDLENLKRIEQEVEEKKKKKKREKKEEKNKERKIEILKNEPKEALEENFEGNKHNFDYNNVIFNYRENSQQNSFNSSILNPINTNNINNVNNNSNINMNNNNIINSNNVNNNNNTINNNNNNNINNNKIISTPNLNVNMGITEENSVYKKQILLENYDQNNSTKIFLDNKNTMDTNEFYNQDDSVSKKLKKNDNQQNSSFNYAPEKVENQEKLIALTKLFGNVIDEKDQKSVNMPYVIGNTYDLDTLKNMSLESMLNSLNIDKVILDILKDKINNINRSINVTIYSTPSEKQIDTEKENFKISDLINYFDIFISWCDNNLIQIKLQLYNIAFCLFLEIYILLLTNNYDHLDDFKNKYLNKFSSYEPVTKLLKNCVSLSQIFEISLIRFKEKNSKHIVHMTKLGKKSLYQYLSVYEGILLYNLITTKIKIIEIDDSDKNFNFFYSFVSTNFFQNLNLNIPVQWALPSIYSLQDEVVEDANNKLVKEKEESCYLPNESSDAYFYYKHILKTQTSNRLKVTKNRIPSILYYCLNNCNDLTCAEISSFDGSFVATAHSNNIIKLWNIKQSQMNKLNDKKDFECNRIDDDIRKYEDYKESKNIYTDLKEHENGISKLYGNIYNVSSLCFGETNKILLSGNINGDIYLYSTINNKNYVKYVGGNTPIWSIDTAFLGFFFCSGEDDGNLRIYSTNKTYPFITYKYNCSANICKYHYNNTLIGCGYYDNYVHLYDVRVNSFIKRFKNNYPSNQGVTSLTFSKNGRLLSYAGGYTNNINLIDLAMDKFIDIELKETVKTIEYKDAYSHKIKSFENYLDNNILKEKEKSHIQENNNCYDDKILNIDFSYDNNLLVSMSCNNFIDFYNCSKVSQEIRNSTEKKKIKLEKSKNKNNPYVKLSKSYGVNYSNLISAKFTPENVLLLFGINTLV</sequence>
<keyword evidence="5" id="KW-1185">Reference proteome</keyword>
<gene>
    <name evidence="4" type="ORF">PRELSG_0936500</name>
</gene>
<dbReference type="KEGG" id="prel:PRELSG_0936500"/>
<dbReference type="InterPro" id="IPR037264">
    <property type="entry name" value="TFIID_NTD2_sf"/>
</dbReference>
<dbReference type="RefSeq" id="XP_028533265.1">
    <property type="nucleotide sequence ID" value="XM_028676814.1"/>
</dbReference>
<dbReference type="PANTHER" id="PTHR19879">
    <property type="entry name" value="TRANSCRIPTION INITIATION FACTOR TFIID"/>
    <property type="match status" value="1"/>
</dbReference>
<reference evidence="4 5" key="1">
    <citation type="submission" date="2015-04" db="EMBL/GenBank/DDBJ databases">
        <authorList>
            <consortium name="Pathogen Informatics"/>
        </authorList>
    </citation>
    <scope>NUCLEOTIDE SEQUENCE [LARGE SCALE GENOMIC DNA]</scope>
    <source>
        <strain evidence="4 5">SGS1</strain>
    </source>
</reference>
<dbReference type="GO" id="GO:0016251">
    <property type="term" value="F:RNA polymerase II general transcription initiation factor activity"/>
    <property type="evidence" value="ECO:0007669"/>
    <property type="project" value="TreeGrafter"/>
</dbReference>
<protein>
    <submittedName>
        <fullName evidence="4">Uncharacterized protein</fullName>
    </submittedName>
</protein>
<dbReference type="SUPFAM" id="SSF160897">
    <property type="entry name" value="Taf5 N-terminal domain-like"/>
    <property type="match status" value="1"/>
</dbReference>
<evidence type="ECO:0000256" key="1">
    <source>
        <dbReference type="ARBA" id="ARBA00004123"/>
    </source>
</evidence>
<dbReference type="Gene3D" id="2.130.10.10">
    <property type="entry name" value="YVTN repeat-like/Quinoprotein amine dehydrogenase"/>
    <property type="match status" value="2"/>
</dbReference>
<feature type="coiled-coil region" evidence="3">
    <location>
        <begin position="805"/>
        <end position="849"/>
    </location>
</feature>
<dbReference type="InterPro" id="IPR036322">
    <property type="entry name" value="WD40_repeat_dom_sf"/>
</dbReference>